<keyword evidence="6" id="KW-0067">ATP-binding</keyword>
<feature type="domain" description="GHMP kinase C-terminal" evidence="9">
    <location>
        <begin position="266"/>
        <end position="336"/>
    </location>
</feature>
<evidence type="ECO:0000256" key="1">
    <source>
        <dbReference type="ARBA" id="ARBA00022605"/>
    </source>
</evidence>
<dbReference type="PANTHER" id="PTHR20861">
    <property type="entry name" value="HOMOSERINE/4-DIPHOSPHOCYTIDYL-2-C-METHYL-D-ERYTHRITOL KINASE"/>
    <property type="match status" value="1"/>
</dbReference>
<keyword evidence="3" id="KW-0791">Threonine biosynthesis</keyword>
<dbReference type="InterPro" id="IPR006204">
    <property type="entry name" value="GHMP_kinase_N_dom"/>
</dbReference>
<dbReference type="InterPro" id="IPR014721">
    <property type="entry name" value="Ribsml_uS5_D2-typ_fold_subgr"/>
</dbReference>
<name>A0A0F9KXR1_9ZZZZ</name>
<evidence type="ECO:0000256" key="7">
    <source>
        <dbReference type="SAM" id="Coils"/>
    </source>
</evidence>
<sequence length="365" mass="39140">MPPSMGTDEQDGDVIGHNVVELFSEVERPALRTRGYSDGCKHRNVEMDAKARTMTCDTCGAPVDAFDWLFRNIGQPWTNMWRHHQAVREDAERLARERKDLKRQVRNLKAQANRWNAKVHGDAVAAARALFAPAELQPPHGYAAAYDGSIAVARGLGASAVARVGGALAANALAGDPFDREQILLLTTELEGHADNVAPALFGGLQVVVRDRQRLTHVGVPLPEGLKAVLLVPELSMPTQKSRKLLPQSLSRADAVHNASRAALLVAALGQGRFDLLDEATKDRLHQPARAKLLPGMYSIFDAAKAAGAHCAYLSGGGSTICALCSDNEQGIADAMLEAASSREVAAETLITAPTERGAEIVETK</sequence>
<evidence type="ECO:0000259" key="8">
    <source>
        <dbReference type="Pfam" id="PF00288"/>
    </source>
</evidence>
<proteinExistence type="predicted"/>
<dbReference type="SUPFAM" id="SSF55060">
    <property type="entry name" value="GHMP Kinase, C-terminal domain"/>
    <property type="match status" value="1"/>
</dbReference>
<evidence type="ECO:0000256" key="2">
    <source>
        <dbReference type="ARBA" id="ARBA00022679"/>
    </source>
</evidence>
<protein>
    <submittedName>
        <fullName evidence="10">Uncharacterized protein</fullName>
    </submittedName>
</protein>
<dbReference type="PANTHER" id="PTHR20861:SF1">
    <property type="entry name" value="HOMOSERINE KINASE"/>
    <property type="match status" value="1"/>
</dbReference>
<dbReference type="EMBL" id="LAZR01012447">
    <property type="protein sequence ID" value="KKM26798.1"/>
    <property type="molecule type" value="Genomic_DNA"/>
</dbReference>
<dbReference type="AlphaFoldDB" id="A0A0F9KXR1"/>
<reference evidence="10" key="1">
    <citation type="journal article" date="2015" name="Nature">
        <title>Complex archaea that bridge the gap between prokaryotes and eukaryotes.</title>
        <authorList>
            <person name="Spang A."/>
            <person name="Saw J.H."/>
            <person name="Jorgensen S.L."/>
            <person name="Zaremba-Niedzwiedzka K."/>
            <person name="Martijn J."/>
            <person name="Lind A.E."/>
            <person name="van Eijk R."/>
            <person name="Schleper C."/>
            <person name="Guy L."/>
            <person name="Ettema T.J."/>
        </authorList>
    </citation>
    <scope>NUCLEOTIDE SEQUENCE</scope>
</reference>
<dbReference type="Gene3D" id="3.30.70.890">
    <property type="entry name" value="GHMP kinase, C-terminal domain"/>
    <property type="match status" value="1"/>
</dbReference>
<organism evidence="10">
    <name type="scientific">marine sediment metagenome</name>
    <dbReference type="NCBI Taxonomy" id="412755"/>
    <lineage>
        <taxon>unclassified sequences</taxon>
        <taxon>metagenomes</taxon>
        <taxon>ecological metagenomes</taxon>
    </lineage>
</organism>
<keyword evidence="1" id="KW-0028">Amino-acid biosynthesis</keyword>
<evidence type="ECO:0000256" key="6">
    <source>
        <dbReference type="ARBA" id="ARBA00022840"/>
    </source>
</evidence>
<accession>A0A0F9KXR1</accession>
<dbReference type="NCBIfam" id="TIGR00191">
    <property type="entry name" value="thrB"/>
    <property type="match status" value="1"/>
</dbReference>
<dbReference type="PRINTS" id="PR00958">
    <property type="entry name" value="HOMSERKINASE"/>
</dbReference>
<gene>
    <name evidence="10" type="ORF">LCGC14_1581150</name>
</gene>
<evidence type="ECO:0000256" key="3">
    <source>
        <dbReference type="ARBA" id="ARBA00022697"/>
    </source>
</evidence>
<keyword evidence="4" id="KW-0547">Nucleotide-binding</keyword>
<keyword evidence="7" id="KW-0175">Coiled coil</keyword>
<evidence type="ECO:0000259" key="9">
    <source>
        <dbReference type="Pfam" id="PF08544"/>
    </source>
</evidence>
<dbReference type="InterPro" id="IPR036554">
    <property type="entry name" value="GHMP_kinase_C_sf"/>
</dbReference>
<feature type="domain" description="GHMP kinase N-terminal" evidence="8">
    <location>
        <begin position="125"/>
        <end position="204"/>
    </location>
</feature>
<dbReference type="GO" id="GO:0005524">
    <property type="term" value="F:ATP binding"/>
    <property type="evidence" value="ECO:0007669"/>
    <property type="project" value="UniProtKB-KW"/>
</dbReference>
<dbReference type="InterPro" id="IPR000870">
    <property type="entry name" value="Homoserine_kinase"/>
</dbReference>
<dbReference type="SUPFAM" id="SSF54211">
    <property type="entry name" value="Ribosomal protein S5 domain 2-like"/>
    <property type="match status" value="1"/>
</dbReference>
<dbReference type="InterPro" id="IPR013750">
    <property type="entry name" value="GHMP_kinase_C_dom"/>
</dbReference>
<dbReference type="InterPro" id="IPR020568">
    <property type="entry name" value="Ribosomal_Su5_D2-typ_SF"/>
</dbReference>
<keyword evidence="5" id="KW-0418">Kinase</keyword>
<feature type="coiled-coil region" evidence="7">
    <location>
        <begin position="84"/>
        <end position="118"/>
    </location>
</feature>
<dbReference type="GO" id="GO:0009088">
    <property type="term" value="P:threonine biosynthetic process"/>
    <property type="evidence" value="ECO:0007669"/>
    <property type="project" value="UniProtKB-KW"/>
</dbReference>
<dbReference type="Gene3D" id="3.30.230.10">
    <property type="match status" value="1"/>
</dbReference>
<dbReference type="Pfam" id="PF00288">
    <property type="entry name" value="GHMP_kinases_N"/>
    <property type="match status" value="1"/>
</dbReference>
<evidence type="ECO:0000313" key="10">
    <source>
        <dbReference type="EMBL" id="KKM26798.1"/>
    </source>
</evidence>
<comment type="caution">
    <text evidence="10">The sequence shown here is derived from an EMBL/GenBank/DDBJ whole genome shotgun (WGS) entry which is preliminary data.</text>
</comment>
<keyword evidence="2" id="KW-0808">Transferase</keyword>
<evidence type="ECO:0000256" key="4">
    <source>
        <dbReference type="ARBA" id="ARBA00022741"/>
    </source>
</evidence>
<dbReference type="Pfam" id="PF08544">
    <property type="entry name" value="GHMP_kinases_C"/>
    <property type="match status" value="1"/>
</dbReference>
<evidence type="ECO:0000256" key="5">
    <source>
        <dbReference type="ARBA" id="ARBA00022777"/>
    </source>
</evidence>
<dbReference type="GO" id="GO:0004413">
    <property type="term" value="F:homoserine kinase activity"/>
    <property type="evidence" value="ECO:0007669"/>
    <property type="project" value="InterPro"/>
</dbReference>